<dbReference type="Proteomes" id="UP000789396">
    <property type="component" value="Unassembled WGS sequence"/>
</dbReference>
<accession>A0A9N9BH22</accession>
<evidence type="ECO:0000313" key="6">
    <source>
        <dbReference type="Proteomes" id="UP000789396"/>
    </source>
</evidence>
<keyword evidence="3" id="KW-0964">Secreted</keyword>
<feature type="non-terminal residue" evidence="5">
    <location>
        <position position="150"/>
    </location>
</feature>
<evidence type="ECO:0000259" key="4">
    <source>
        <dbReference type="Pfam" id="PF20147"/>
    </source>
</evidence>
<name>A0A9N9BH22_9GLOM</name>
<sequence length="150" mass="17423">FEYDKDDEIFNKNDEYLSDDEDLFDNMNLFSHILEKIKTEMCVMLLPLILTGTKTASELKSMIQTTKHNDFAGIDSDRLKLWQTEISDANYDELVNFQIHDNDASLDPVFLDNYIPNNVGQHNMLTALQQTNICTPCKKENKQIFHQRAS</sequence>
<dbReference type="OrthoDB" id="2423291at2759"/>
<dbReference type="EMBL" id="CAJVPZ010005794">
    <property type="protein sequence ID" value="CAG8565995.1"/>
    <property type="molecule type" value="Genomic_DNA"/>
</dbReference>
<proteinExistence type="predicted"/>
<comment type="subcellular location">
    <subcellularLocation>
        <location evidence="1">Host cell</location>
    </subcellularLocation>
    <subcellularLocation>
        <location evidence="2">Secreted</location>
    </subcellularLocation>
</comment>
<keyword evidence="6" id="KW-1185">Reference proteome</keyword>
<evidence type="ECO:0000313" key="5">
    <source>
        <dbReference type="EMBL" id="CAG8565995.1"/>
    </source>
</evidence>
<evidence type="ECO:0000256" key="2">
    <source>
        <dbReference type="ARBA" id="ARBA00004613"/>
    </source>
</evidence>
<dbReference type="AlphaFoldDB" id="A0A9N9BH22"/>
<comment type="caution">
    <text evidence="5">The sequence shown here is derived from an EMBL/GenBank/DDBJ whole genome shotgun (WGS) entry which is preliminary data.</text>
</comment>
<evidence type="ECO:0000256" key="1">
    <source>
        <dbReference type="ARBA" id="ARBA00004340"/>
    </source>
</evidence>
<protein>
    <submittedName>
        <fullName evidence="5">11243_t:CDS:1</fullName>
    </submittedName>
</protein>
<feature type="domain" description="Crinkler effector protein N-terminal" evidence="4">
    <location>
        <begin position="52"/>
        <end position="94"/>
    </location>
</feature>
<gene>
    <name evidence="5" type="ORF">RFULGI_LOCUS5264</name>
</gene>
<dbReference type="Pfam" id="PF20147">
    <property type="entry name" value="Crinkler"/>
    <property type="match status" value="1"/>
</dbReference>
<dbReference type="GO" id="GO:0005576">
    <property type="term" value="C:extracellular region"/>
    <property type="evidence" value="ECO:0007669"/>
    <property type="project" value="UniProtKB-SubCell"/>
</dbReference>
<reference evidence="5" key="1">
    <citation type="submission" date="2021-06" db="EMBL/GenBank/DDBJ databases">
        <authorList>
            <person name="Kallberg Y."/>
            <person name="Tangrot J."/>
            <person name="Rosling A."/>
        </authorList>
    </citation>
    <scope>NUCLEOTIDE SEQUENCE</scope>
    <source>
        <strain evidence="5">IN212</strain>
    </source>
</reference>
<evidence type="ECO:0000256" key="3">
    <source>
        <dbReference type="ARBA" id="ARBA00022525"/>
    </source>
</evidence>
<dbReference type="InterPro" id="IPR045379">
    <property type="entry name" value="Crinkler_N"/>
</dbReference>
<organism evidence="5 6">
    <name type="scientific">Racocetra fulgida</name>
    <dbReference type="NCBI Taxonomy" id="60492"/>
    <lineage>
        <taxon>Eukaryota</taxon>
        <taxon>Fungi</taxon>
        <taxon>Fungi incertae sedis</taxon>
        <taxon>Mucoromycota</taxon>
        <taxon>Glomeromycotina</taxon>
        <taxon>Glomeromycetes</taxon>
        <taxon>Diversisporales</taxon>
        <taxon>Gigasporaceae</taxon>
        <taxon>Racocetra</taxon>
    </lineage>
</organism>
<dbReference type="GO" id="GO:0043657">
    <property type="term" value="C:host cell"/>
    <property type="evidence" value="ECO:0007669"/>
    <property type="project" value="UniProtKB-SubCell"/>
</dbReference>